<evidence type="ECO:0000256" key="1">
    <source>
        <dbReference type="SAM" id="MobiDB-lite"/>
    </source>
</evidence>
<feature type="compositionally biased region" description="Basic and acidic residues" evidence="1">
    <location>
        <begin position="18"/>
        <end position="33"/>
    </location>
</feature>
<accession>A0ABN0XZ34</accession>
<organism evidence="3 4">
    <name type="scientific">Brevundimonas terrae</name>
    <dbReference type="NCBI Taxonomy" id="363631"/>
    <lineage>
        <taxon>Bacteria</taxon>
        <taxon>Pseudomonadati</taxon>
        <taxon>Pseudomonadota</taxon>
        <taxon>Alphaproteobacteria</taxon>
        <taxon>Caulobacterales</taxon>
        <taxon>Caulobacteraceae</taxon>
        <taxon>Brevundimonas</taxon>
    </lineage>
</organism>
<evidence type="ECO:0000313" key="4">
    <source>
        <dbReference type="Proteomes" id="UP001500791"/>
    </source>
</evidence>
<dbReference type="InterPro" id="IPR005939">
    <property type="entry name" value="BLH_phosphatase-like"/>
</dbReference>
<proteinExistence type="predicted"/>
<dbReference type="NCBIfam" id="TIGR01244">
    <property type="entry name" value="TIGR01244 family sulfur transferase"/>
    <property type="match status" value="1"/>
</dbReference>
<dbReference type="Pfam" id="PF04273">
    <property type="entry name" value="BLH_phosphatase"/>
    <property type="match status" value="1"/>
</dbReference>
<feature type="region of interest" description="Disordered" evidence="1">
    <location>
        <begin position="1"/>
        <end position="33"/>
    </location>
</feature>
<name>A0ABN0XZ34_9CAUL</name>
<dbReference type="Gene3D" id="3.90.190.10">
    <property type="entry name" value="Protein tyrosine phosphatase superfamily"/>
    <property type="match status" value="1"/>
</dbReference>
<gene>
    <name evidence="3" type="ORF">GCM10009093_00900</name>
</gene>
<sequence length="173" mass="18526">MAGHLVRRPSAHPPSVRTKTDTDHLAQEEVRTPMDMRPLDERLSTSPQISPEDMPAIVAAGYRSVISNRPDGEVEGQPLTADIKAAAEKAGLAFAHVPVVGGQISDDDIALFRSTIDQLPAPVFGFCRTGTRTTFLWALAHAKDQNATTLIETAAKAGYDLNGLRARLETGAA</sequence>
<dbReference type="EMBL" id="BAAAEJ010000001">
    <property type="protein sequence ID" value="GAA0377590.1"/>
    <property type="molecule type" value="Genomic_DNA"/>
</dbReference>
<dbReference type="SUPFAM" id="SSF52799">
    <property type="entry name" value="(Phosphotyrosine protein) phosphatases II"/>
    <property type="match status" value="1"/>
</dbReference>
<reference evidence="3 4" key="1">
    <citation type="journal article" date="2019" name="Int. J. Syst. Evol. Microbiol.">
        <title>The Global Catalogue of Microorganisms (GCM) 10K type strain sequencing project: providing services to taxonomists for standard genome sequencing and annotation.</title>
        <authorList>
            <consortium name="The Broad Institute Genomics Platform"/>
            <consortium name="The Broad Institute Genome Sequencing Center for Infectious Disease"/>
            <person name="Wu L."/>
            <person name="Ma J."/>
        </authorList>
    </citation>
    <scope>NUCLEOTIDE SEQUENCE [LARGE SCALE GENOMIC DNA]</scope>
    <source>
        <strain evidence="3 4">JCM 13476</strain>
    </source>
</reference>
<feature type="domain" description="Beta-lactamase hydrolase-like protein phosphatase-like" evidence="2">
    <location>
        <begin position="35"/>
        <end position="142"/>
    </location>
</feature>
<keyword evidence="4" id="KW-1185">Reference proteome</keyword>
<dbReference type="CDD" id="cd14503">
    <property type="entry name" value="PTP-bact"/>
    <property type="match status" value="1"/>
</dbReference>
<dbReference type="InterPro" id="IPR029021">
    <property type="entry name" value="Prot-tyrosine_phosphatase-like"/>
</dbReference>
<dbReference type="Proteomes" id="UP001500791">
    <property type="component" value="Unassembled WGS sequence"/>
</dbReference>
<evidence type="ECO:0000313" key="3">
    <source>
        <dbReference type="EMBL" id="GAA0377590.1"/>
    </source>
</evidence>
<evidence type="ECO:0000259" key="2">
    <source>
        <dbReference type="Pfam" id="PF04273"/>
    </source>
</evidence>
<comment type="caution">
    <text evidence="3">The sequence shown here is derived from an EMBL/GenBank/DDBJ whole genome shotgun (WGS) entry which is preliminary data.</text>
</comment>
<feature type="compositionally biased region" description="Basic residues" evidence="1">
    <location>
        <begin position="1"/>
        <end position="10"/>
    </location>
</feature>
<protein>
    <submittedName>
        <fullName evidence="3">Protein tyrosine phosphatase family protein</fullName>
    </submittedName>
</protein>